<feature type="domain" description="F-box associated beta-propeller type 1" evidence="1">
    <location>
        <begin position="26"/>
        <end position="129"/>
    </location>
</feature>
<dbReference type="Proteomes" id="UP000836841">
    <property type="component" value="Chromosome 4"/>
</dbReference>
<dbReference type="PANTHER" id="PTHR31672:SF13">
    <property type="entry name" value="F-BOX PROTEIN CPR30-LIKE"/>
    <property type="match status" value="1"/>
</dbReference>
<dbReference type="EMBL" id="OU466860">
    <property type="protein sequence ID" value="CAH2061300.1"/>
    <property type="molecule type" value="Genomic_DNA"/>
</dbReference>
<evidence type="ECO:0000313" key="2">
    <source>
        <dbReference type="EMBL" id="CAH2061300.1"/>
    </source>
</evidence>
<protein>
    <recommendedName>
        <fullName evidence="1">F-box associated beta-propeller type 1 domain-containing protein</fullName>
    </recommendedName>
</protein>
<reference evidence="2 3" key="1">
    <citation type="submission" date="2022-03" db="EMBL/GenBank/DDBJ databases">
        <authorList>
            <person name="Nunn A."/>
            <person name="Chopra R."/>
            <person name="Nunn A."/>
            <person name="Contreras Garrido A."/>
        </authorList>
    </citation>
    <scope>NUCLEOTIDE SEQUENCE [LARGE SCALE GENOMIC DNA]</scope>
</reference>
<dbReference type="InterPro" id="IPR017451">
    <property type="entry name" value="F-box-assoc_interact_dom"/>
</dbReference>
<dbReference type="AlphaFoldDB" id="A0AAU9SDP9"/>
<dbReference type="InterPro" id="IPR006527">
    <property type="entry name" value="F-box-assoc_dom_typ1"/>
</dbReference>
<dbReference type="Pfam" id="PF07734">
    <property type="entry name" value="FBA_1"/>
    <property type="match status" value="1"/>
</dbReference>
<organism evidence="2 3">
    <name type="scientific">Thlaspi arvense</name>
    <name type="common">Field penny-cress</name>
    <dbReference type="NCBI Taxonomy" id="13288"/>
    <lineage>
        <taxon>Eukaryota</taxon>
        <taxon>Viridiplantae</taxon>
        <taxon>Streptophyta</taxon>
        <taxon>Embryophyta</taxon>
        <taxon>Tracheophyta</taxon>
        <taxon>Spermatophyta</taxon>
        <taxon>Magnoliopsida</taxon>
        <taxon>eudicotyledons</taxon>
        <taxon>Gunneridae</taxon>
        <taxon>Pentapetalae</taxon>
        <taxon>rosids</taxon>
        <taxon>malvids</taxon>
        <taxon>Brassicales</taxon>
        <taxon>Brassicaceae</taxon>
        <taxon>Thlaspideae</taxon>
        <taxon>Thlaspi</taxon>
    </lineage>
</organism>
<accession>A0AAU9SDP9</accession>
<evidence type="ECO:0000313" key="3">
    <source>
        <dbReference type="Proteomes" id="UP000836841"/>
    </source>
</evidence>
<dbReference type="NCBIfam" id="TIGR01640">
    <property type="entry name" value="F_box_assoc_1"/>
    <property type="match status" value="1"/>
</dbReference>
<name>A0AAU9SDP9_THLAR</name>
<gene>
    <name evidence="2" type="ORF">TAV2_LOCUS13211</name>
</gene>
<keyword evidence="3" id="KW-1185">Reference proteome</keyword>
<proteinExistence type="predicted"/>
<sequence length="206" mass="23351">MVSPSSSLSISTTHRRLRIGCLHIHGHELSNLGFGKDKFTGTYKPVWLYNSSEICRENVTTCEVFDFTTNAWRYVTPAAPCRVVGCPDPVFVDGSLHWFTACKETKVVSFDLHTEAFHVICKAPFANVDRFKMGTKTWDKFCSIDLEVTSRWFGNLHCALPPLTLFHGEEKKKKKMLLHKRGLSKTLLVHDLQTGSYHAAFMLNPS</sequence>
<dbReference type="PANTHER" id="PTHR31672">
    <property type="entry name" value="BNACNNG10540D PROTEIN"/>
    <property type="match status" value="1"/>
</dbReference>
<evidence type="ECO:0000259" key="1">
    <source>
        <dbReference type="Pfam" id="PF07734"/>
    </source>
</evidence>
<dbReference type="InterPro" id="IPR050796">
    <property type="entry name" value="SCF_F-box_component"/>
</dbReference>